<keyword evidence="5" id="KW-0539">Nucleus</keyword>
<reference evidence="8" key="1">
    <citation type="journal article" date="2020" name="Stud. Mycol.">
        <title>101 Dothideomycetes genomes: a test case for predicting lifestyles and emergence of pathogens.</title>
        <authorList>
            <person name="Haridas S."/>
            <person name="Albert R."/>
            <person name="Binder M."/>
            <person name="Bloem J."/>
            <person name="Labutti K."/>
            <person name="Salamov A."/>
            <person name="Andreopoulos B."/>
            <person name="Baker S."/>
            <person name="Barry K."/>
            <person name="Bills G."/>
            <person name="Bluhm B."/>
            <person name="Cannon C."/>
            <person name="Castanera R."/>
            <person name="Culley D."/>
            <person name="Daum C."/>
            <person name="Ezra D."/>
            <person name="Gonzalez J."/>
            <person name="Henrissat B."/>
            <person name="Kuo A."/>
            <person name="Liang C."/>
            <person name="Lipzen A."/>
            <person name="Lutzoni F."/>
            <person name="Magnuson J."/>
            <person name="Mondo S."/>
            <person name="Nolan M."/>
            <person name="Ohm R."/>
            <person name="Pangilinan J."/>
            <person name="Park H.-J."/>
            <person name="Ramirez L."/>
            <person name="Alfaro M."/>
            <person name="Sun H."/>
            <person name="Tritt A."/>
            <person name="Yoshinaga Y."/>
            <person name="Zwiers L.-H."/>
            <person name="Turgeon B."/>
            <person name="Goodwin S."/>
            <person name="Spatafora J."/>
            <person name="Crous P."/>
            <person name="Grigoriev I."/>
        </authorList>
    </citation>
    <scope>NUCLEOTIDE SEQUENCE</scope>
    <source>
        <strain evidence="8">CBS 115976</strain>
    </source>
</reference>
<gene>
    <name evidence="8" type="ORF">BT63DRAFT_420380</name>
</gene>
<dbReference type="InterPro" id="IPR019775">
    <property type="entry name" value="WD40_repeat_CS"/>
</dbReference>
<dbReference type="GO" id="GO:0006364">
    <property type="term" value="P:rRNA processing"/>
    <property type="evidence" value="ECO:0007669"/>
    <property type="project" value="UniProtKB-KW"/>
</dbReference>
<evidence type="ECO:0000256" key="3">
    <source>
        <dbReference type="ARBA" id="ARBA00022574"/>
    </source>
</evidence>
<dbReference type="Pfam" id="PF09384">
    <property type="entry name" value="UTP15_C"/>
    <property type="match status" value="1"/>
</dbReference>
<dbReference type="Gene3D" id="2.130.10.10">
    <property type="entry name" value="YVTN repeat-like/Quinoprotein amine dehydrogenase"/>
    <property type="match status" value="2"/>
</dbReference>
<dbReference type="GO" id="GO:0045943">
    <property type="term" value="P:positive regulation of transcription by RNA polymerase I"/>
    <property type="evidence" value="ECO:0007669"/>
    <property type="project" value="TreeGrafter"/>
</dbReference>
<dbReference type="InterPro" id="IPR020472">
    <property type="entry name" value="WD40_PAC1"/>
</dbReference>
<dbReference type="Proteomes" id="UP000799302">
    <property type="component" value="Unassembled WGS sequence"/>
</dbReference>
<name>A0A6A6UUP3_9PEZI</name>
<dbReference type="PROSITE" id="PS50294">
    <property type="entry name" value="WD_REPEATS_REGION"/>
    <property type="match status" value="2"/>
</dbReference>
<dbReference type="PANTHER" id="PTHR19924:SF26">
    <property type="entry name" value="U3 SMALL NUCLEOLAR RNA-ASSOCIATED PROTEIN 15 HOMOLOG"/>
    <property type="match status" value="1"/>
</dbReference>
<dbReference type="InterPro" id="IPR036322">
    <property type="entry name" value="WD40_repeat_dom_sf"/>
</dbReference>
<keyword evidence="4" id="KW-0677">Repeat</keyword>
<keyword evidence="2" id="KW-0698">rRNA processing</keyword>
<dbReference type="OrthoDB" id="431715at2759"/>
<dbReference type="PRINTS" id="PR00320">
    <property type="entry name" value="GPROTEINBRPT"/>
</dbReference>
<keyword evidence="3 6" id="KW-0853">WD repeat</keyword>
<evidence type="ECO:0000259" key="7">
    <source>
        <dbReference type="Pfam" id="PF09384"/>
    </source>
</evidence>
<feature type="repeat" description="WD" evidence="6">
    <location>
        <begin position="135"/>
        <end position="177"/>
    </location>
</feature>
<keyword evidence="9" id="KW-1185">Reference proteome</keyword>
<dbReference type="SUPFAM" id="SSF50978">
    <property type="entry name" value="WD40 repeat-like"/>
    <property type="match status" value="1"/>
</dbReference>
<dbReference type="AlphaFoldDB" id="A0A6A6UUP3"/>
<evidence type="ECO:0000256" key="6">
    <source>
        <dbReference type="PROSITE-ProRule" id="PRU00221"/>
    </source>
</evidence>
<feature type="domain" description="U3 small nucleolar RNA-associated protein 15 C-terminal" evidence="7">
    <location>
        <begin position="401"/>
        <end position="546"/>
    </location>
</feature>
<evidence type="ECO:0000256" key="5">
    <source>
        <dbReference type="ARBA" id="ARBA00023242"/>
    </source>
</evidence>
<dbReference type="PROSITE" id="PS50082">
    <property type="entry name" value="WD_REPEATS_2"/>
    <property type="match status" value="3"/>
</dbReference>
<organism evidence="8 9">
    <name type="scientific">Microthyrium microscopicum</name>
    <dbReference type="NCBI Taxonomy" id="703497"/>
    <lineage>
        <taxon>Eukaryota</taxon>
        <taxon>Fungi</taxon>
        <taxon>Dikarya</taxon>
        <taxon>Ascomycota</taxon>
        <taxon>Pezizomycotina</taxon>
        <taxon>Dothideomycetes</taxon>
        <taxon>Dothideomycetes incertae sedis</taxon>
        <taxon>Microthyriales</taxon>
        <taxon>Microthyriaceae</taxon>
        <taxon>Microthyrium</taxon>
    </lineage>
</organism>
<evidence type="ECO:0000313" key="9">
    <source>
        <dbReference type="Proteomes" id="UP000799302"/>
    </source>
</evidence>
<evidence type="ECO:0000256" key="4">
    <source>
        <dbReference type="ARBA" id="ARBA00022737"/>
    </source>
</evidence>
<dbReference type="PROSITE" id="PS00678">
    <property type="entry name" value="WD_REPEATS_1"/>
    <property type="match status" value="1"/>
</dbReference>
<proteinExistence type="predicted"/>
<dbReference type="PANTHER" id="PTHR19924">
    <property type="entry name" value="UTP15 U3 SMALL NUCLEOLAR RNA-ASSOCIATED PROTEIN 15 FAMILY MEMBER"/>
    <property type="match status" value="1"/>
</dbReference>
<comment type="subcellular location">
    <subcellularLocation>
        <location evidence="1">Nucleus</location>
        <location evidence="1">Nucleolus</location>
    </subcellularLocation>
</comment>
<evidence type="ECO:0000256" key="1">
    <source>
        <dbReference type="ARBA" id="ARBA00004604"/>
    </source>
</evidence>
<accession>A0A6A6UUP3</accession>
<dbReference type="EMBL" id="MU004230">
    <property type="protein sequence ID" value="KAF2675157.1"/>
    <property type="molecule type" value="Genomic_DNA"/>
</dbReference>
<feature type="repeat" description="WD" evidence="6">
    <location>
        <begin position="178"/>
        <end position="219"/>
    </location>
</feature>
<dbReference type="InterPro" id="IPR018983">
    <property type="entry name" value="U3_snoRNA-assocProt_15_C"/>
</dbReference>
<evidence type="ECO:0000256" key="2">
    <source>
        <dbReference type="ARBA" id="ARBA00022552"/>
    </source>
</evidence>
<protein>
    <submittedName>
        <fullName evidence="8">WD40 repeat-like protein</fullName>
    </submittedName>
</protein>
<dbReference type="Pfam" id="PF00400">
    <property type="entry name" value="WD40"/>
    <property type="match status" value="3"/>
</dbReference>
<dbReference type="SMART" id="SM00320">
    <property type="entry name" value="WD40"/>
    <property type="match status" value="4"/>
</dbReference>
<evidence type="ECO:0000313" key="8">
    <source>
        <dbReference type="EMBL" id="KAF2675157.1"/>
    </source>
</evidence>
<dbReference type="GO" id="GO:0005730">
    <property type="term" value="C:nucleolus"/>
    <property type="evidence" value="ECO:0007669"/>
    <property type="project" value="UniProtKB-SubCell"/>
</dbReference>
<feature type="repeat" description="WD" evidence="6">
    <location>
        <begin position="266"/>
        <end position="298"/>
    </location>
</feature>
<sequence length="551" mass="59341">MAAQVVRLAPVRKPAAPEPLTADQRYWKAFSSQQLLPAPNSSPITHVSTNSTPILASQFQSSSLAAPTSYIAVTTGPRLQLISPQTLKPLRTIARTSSPFHSATVRRDGRIILAGSESGTIQAFDTTSRAILKTWNEHKQAVWVTQWHPRDLTSCMSASDDATVRLWDLPSETSTWTGFGHTDYVRTGAFIGGTNLVATGSYDQSIRLWDARIGSSESSSRAVMHFALSSPVEAVLPLPGGTTLVGAAGPSLAVLDLVAARPLHLLQNHQKTITSLTLASQGSRVLTGGLDGHVKVFDTASWTVVAGFKYPSPVLSLCMTGAGEAKDDRHLCVGLQSGLLSIRSRLSPTAKAAAAAREAALSALAGGDSETFDKITKKANKKKRKLKEGAGWEMRIRGKTYKGEGADIIIAPGHRAKHTKLAAWEHSMRQGTYARALDEVLATRDTSAILTVLQALTHRSAIRTSLQGRNTVTLTPLMRFLLKNLDQPMHVQLLTDVAGQVLDIYGEHLGKNEEFDQMVESLHNVVRRGCEVAQMCYSSVGMMELLQAGAG</sequence>
<dbReference type="InterPro" id="IPR001680">
    <property type="entry name" value="WD40_rpt"/>
</dbReference>
<dbReference type="InterPro" id="IPR015943">
    <property type="entry name" value="WD40/YVTN_repeat-like_dom_sf"/>
</dbReference>